<proteinExistence type="predicted"/>
<sequence>MKENQCNTCEDDIAYNGKEWVLVVETSTWSDYDDWWVEEHIPINYCPECGKHYIEDEK</sequence>
<keyword evidence="2" id="KW-1185">Reference proteome</keyword>
<dbReference type="RefSeq" id="YP_006908256.1">
    <property type="nucleotide sequence ID" value="NC_018863.1"/>
</dbReference>
<evidence type="ECO:0000313" key="1">
    <source>
        <dbReference type="EMBL" id="AEZ65820.1"/>
    </source>
</evidence>
<protein>
    <submittedName>
        <fullName evidence="1">Uncharacterized protein</fullName>
    </submittedName>
</protein>
<organism evidence="1 2">
    <name type="scientific">Bacillus phage B4</name>
    <dbReference type="NCBI Taxonomy" id="1141133"/>
    <lineage>
        <taxon>Viruses</taxon>
        <taxon>Duplodnaviria</taxon>
        <taxon>Heunggongvirae</taxon>
        <taxon>Uroviricota</taxon>
        <taxon>Caudoviricetes</taxon>
        <taxon>Herelleviridae</taxon>
        <taxon>Bastillevirinae</taxon>
        <taxon>Bequatrovirus</taxon>
        <taxon>Bequatrovirus B4</taxon>
    </lineage>
</organism>
<dbReference type="KEGG" id="vg:13828802"/>
<reference evidence="1 2" key="1">
    <citation type="journal article" date="2013" name="Arch. Virol.">
        <title>Characterization and complete genome sequence of a virulent bacteriophage B4 infecting food-borne pathogenic Bacillus cereus.</title>
        <authorList>
            <person name="Lee J.H."/>
            <person name="Shin H."/>
            <person name="Son B."/>
            <person name="Heu S."/>
            <person name="Ryu S."/>
        </authorList>
    </citation>
    <scope>NUCLEOTIDE SEQUENCE [LARGE SCALE GENOMIC DNA]</scope>
</reference>
<dbReference type="Proteomes" id="UP000006099">
    <property type="component" value="Segment"/>
</dbReference>
<gene>
    <name evidence="1" type="ORF">BCB4_0027</name>
</gene>
<accession>J9PVF7</accession>
<evidence type="ECO:0000313" key="2">
    <source>
        <dbReference type="Proteomes" id="UP000006099"/>
    </source>
</evidence>
<name>J9PVF7_9CAUD</name>
<dbReference type="GeneID" id="13828802"/>
<dbReference type="EMBL" id="JN790865">
    <property type="protein sequence ID" value="AEZ65820.1"/>
    <property type="molecule type" value="Genomic_DNA"/>
</dbReference>